<dbReference type="AlphaFoldDB" id="A0A0S2UNP0"/>
<sequence length="312" mass="35005">MKDNKIVVTSVAFSKNQYLRQMLHSHFKYVIFNDSLNRLKKKDLKEILRDAVGAIVGLDEINEDILKEAKNLKVISKYGVGLNNINFKATNQHGVTVVYSQGINKRSVSELALGNILSLMRNSYITSNKLKKQEWDKNGGIQLTGKNVGIIGVGNIGKDLISILKPFNCTIFVNDIIQQDEYYKENNLIKATKEEIYKECDIVTIHTPLTELTKGIINKNVFTMMKNAAYFINTARGEIVIQEDLKYALKNSIIAGAAIDVYSEEPPQDQEFISLPNLICTPHIGGNAKEAVLAMGECAVKNLIDYFLKEKN</sequence>
<gene>
    <name evidence="7" type="ORF">HS18.29</name>
</gene>
<evidence type="ECO:0000256" key="4">
    <source>
        <dbReference type="RuleBase" id="RU003719"/>
    </source>
</evidence>
<proteinExistence type="inferred from homology"/>
<dbReference type="InterPro" id="IPR036291">
    <property type="entry name" value="NAD(P)-bd_dom_sf"/>
</dbReference>
<reference evidence="7" key="1">
    <citation type="journal article" date="2015" name="PLoS ONE">
        <title>Updated Campylobacter jejuni Capsule PCR Multiplex Typing System and Its Application to Clinical Isolates from South and Southeast Asia.</title>
        <authorList>
            <person name="Poly F."/>
            <person name="Serichantalergs O."/>
            <person name="Kuroiwa J."/>
            <person name="Pootong P."/>
            <person name="Mason C."/>
            <person name="Guerry P."/>
            <person name="Parker C.T."/>
        </authorList>
    </citation>
    <scope>NUCLEOTIDE SEQUENCE</scope>
    <source>
        <strain evidence="7">RM3419</strain>
    </source>
</reference>
<dbReference type="InterPro" id="IPR050223">
    <property type="entry name" value="D-isomer_2-hydroxyacid_DH"/>
</dbReference>
<evidence type="ECO:0000259" key="6">
    <source>
        <dbReference type="Pfam" id="PF02826"/>
    </source>
</evidence>
<dbReference type="PROSITE" id="PS00670">
    <property type="entry name" value="D_2_HYDROXYACID_DH_2"/>
    <property type="match status" value="1"/>
</dbReference>
<dbReference type="EMBL" id="KT932997">
    <property type="protein sequence ID" value="ALP69071.1"/>
    <property type="molecule type" value="Genomic_DNA"/>
</dbReference>
<evidence type="ECO:0000256" key="2">
    <source>
        <dbReference type="ARBA" id="ARBA00023002"/>
    </source>
</evidence>
<dbReference type="GO" id="GO:0047545">
    <property type="term" value="F:(S)-2-hydroxyglutarate dehydrogenase activity"/>
    <property type="evidence" value="ECO:0007669"/>
    <property type="project" value="UniProtKB-ARBA"/>
</dbReference>
<evidence type="ECO:0000256" key="3">
    <source>
        <dbReference type="ARBA" id="ARBA00023027"/>
    </source>
</evidence>
<accession>A0A0S2UNP0</accession>
<feature type="domain" description="D-isomer specific 2-hydroxyacid dehydrogenase catalytic" evidence="5">
    <location>
        <begin position="15"/>
        <end position="309"/>
    </location>
</feature>
<dbReference type="CDD" id="cd12172">
    <property type="entry name" value="PGDH_like_2"/>
    <property type="match status" value="1"/>
</dbReference>
<dbReference type="GO" id="GO:0051287">
    <property type="term" value="F:NAD binding"/>
    <property type="evidence" value="ECO:0007669"/>
    <property type="project" value="InterPro"/>
</dbReference>
<dbReference type="GO" id="GO:0004617">
    <property type="term" value="F:phosphoglycerate dehydrogenase activity"/>
    <property type="evidence" value="ECO:0007669"/>
    <property type="project" value="UniProtKB-ARBA"/>
</dbReference>
<dbReference type="RefSeq" id="WP_002880407.1">
    <property type="nucleotide sequence ID" value="NZ_PHYQ01000005.1"/>
</dbReference>
<dbReference type="InterPro" id="IPR029753">
    <property type="entry name" value="D-isomer_DH_CS"/>
</dbReference>
<dbReference type="GO" id="GO:0005829">
    <property type="term" value="C:cytosol"/>
    <property type="evidence" value="ECO:0007669"/>
    <property type="project" value="TreeGrafter"/>
</dbReference>
<dbReference type="SUPFAM" id="SSF51735">
    <property type="entry name" value="NAD(P)-binding Rossmann-fold domains"/>
    <property type="match status" value="1"/>
</dbReference>
<evidence type="ECO:0000313" key="7">
    <source>
        <dbReference type="EMBL" id="ALP69071.1"/>
    </source>
</evidence>
<feature type="domain" description="D-isomer specific 2-hydroxyacid dehydrogenase NAD-binding" evidence="6">
    <location>
        <begin position="114"/>
        <end position="285"/>
    </location>
</feature>
<evidence type="ECO:0000259" key="5">
    <source>
        <dbReference type="Pfam" id="PF00389"/>
    </source>
</evidence>
<dbReference type="GO" id="GO:0016618">
    <property type="term" value="F:hydroxypyruvate reductase [NAD(P)H] activity"/>
    <property type="evidence" value="ECO:0007669"/>
    <property type="project" value="TreeGrafter"/>
</dbReference>
<keyword evidence="3" id="KW-0520">NAD</keyword>
<dbReference type="SUPFAM" id="SSF52283">
    <property type="entry name" value="Formate/glycerate dehydrogenase catalytic domain-like"/>
    <property type="match status" value="1"/>
</dbReference>
<dbReference type="InterPro" id="IPR006140">
    <property type="entry name" value="D-isomer_DH_NAD-bd"/>
</dbReference>
<protein>
    <submittedName>
        <fullName evidence="7">2-hydroxyacid dehydrogenase</fullName>
    </submittedName>
</protein>
<name>A0A0S2UNP0_CAMJU</name>
<dbReference type="FunFam" id="3.40.50.720:FF:000041">
    <property type="entry name" value="D-3-phosphoglycerate dehydrogenase"/>
    <property type="match status" value="1"/>
</dbReference>
<organism evidence="7">
    <name type="scientific">Campylobacter jejuni subsp. jejuni</name>
    <dbReference type="NCBI Taxonomy" id="32022"/>
    <lineage>
        <taxon>Bacteria</taxon>
        <taxon>Pseudomonadati</taxon>
        <taxon>Campylobacterota</taxon>
        <taxon>Epsilonproteobacteria</taxon>
        <taxon>Campylobacterales</taxon>
        <taxon>Campylobacteraceae</taxon>
        <taxon>Campylobacter</taxon>
    </lineage>
</organism>
<evidence type="ECO:0000256" key="1">
    <source>
        <dbReference type="ARBA" id="ARBA00005854"/>
    </source>
</evidence>
<dbReference type="Pfam" id="PF02826">
    <property type="entry name" value="2-Hacid_dh_C"/>
    <property type="match status" value="1"/>
</dbReference>
<dbReference type="Gene3D" id="3.40.50.720">
    <property type="entry name" value="NAD(P)-binding Rossmann-like Domain"/>
    <property type="match status" value="2"/>
</dbReference>
<keyword evidence="2 4" id="KW-0560">Oxidoreductase</keyword>
<dbReference type="GO" id="GO:0030267">
    <property type="term" value="F:glyoxylate reductase (NADPH) activity"/>
    <property type="evidence" value="ECO:0007669"/>
    <property type="project" value="TreeGrafter"/>
</dbReference>
<comment type="similarity">
    <text evidence="1 4">Belongs to the D-isomer specific 2-hydroxyacid dehydrogenase family.</text>
</comment>
<dbReference type="PANTHER" id="PTHR10996">
    <property type="entry name" value="2-HYDROXYACID DEHYDROGENASE-RELATED"/>
    <property type="match status" value="1"/>
</dbReference>
<dbReference type="InterPro" id="IPR006139">
    <property type="entry name" value="D-isomer_2_OHA_DH_cat_dom"/>
</dbReference>
<dbReference type="Pfam" id="PF00389">
    <property type="entry name" value="2-Hacid_dh"/>
    <property type="match status" value="1"/>
</dbReference>
<dbReference type="GO" id="GO:0006564">
    <property type="term" value="P:L-serine biosynthetic process"/>
    <property type="evidence" value="ECO:0007669"/>
    <property type="project" value="UniProtKB-ARBA"/>
</dbReference>
<dbReference type="PANTHER" id="PTHR10996:SF283">
    <property type="entry name" value="GLYOXYLATE_HYDROXYPYRUVATE REDUCTASE B"/>
    <property type="match status" value="1"/>
</dbReference>